<organism evidence="2 3">
    <name type="scientific">Parathielavia hyrcaniae</name>
    <dbReference type="NCBI Taxonomy" id="113614"/>
    <lineage>
        <taxon>Eukaryota</taxon>
        <taxon>Fungi</taxon>
        <taxon>Dikarya</taxon>
        <taxon>Ascomycota</taxon>
        <taxon>Pezizomycotina</taxon>
        <taxon>Sordariomycetes</taxon>
        <taxon>Sordariomycetidae</taxon>
        <taxon>Sordariales</taxon>
        <taxon>Chaetomiaceae</taxon>
        <taxon>Parathielavia</taxon>
    </lineage>
</organism>
<dbReference type="EMBL" id="MU863626">
    <property type="protein sequence ID" value="KAK4104773.1"/>
    <property type="molecule type" value="Genomic_DNA"/>
</dbReference>
<feature type="region of interest" description="Disordered" evidence="1">
    <location>
        <begin position="1"/>
        <end position="451"/>
    </location>
</feature>
<protein>
    <submittedName>
        <fullName evidence="2">Uncharacterized protein</fullName>
    </submittedName>
</protein>
<gene>
    <name evidence="2" type="ORF">N658DRAFT_419304</name>
</gene>
<feature type="compositionally biased region" description="Low complexity" evidence="1">
    <location>
        <begin position="369"/>
        <end position="381"/>
    </location>
</feature>
<dbReference type="Proteomes" id="UP001305647">
    <property type="component" value="Unassembled WGS sequence"/>
</dbReference>
<feature type="compositionally biased region" description="Pro residues" evidence="1">
    <location>
        <begin position="166"/>
        <end position="191"/>
    </location>
</feature>
<keyword evidence="3" id="KW-1185">Reference proteome</keyword>
<evidence type="ECO:0000256" key="1">
    <source>
        <dbReference type="SAM" id="MobiDB-lite"/>
    </source>
</evidence>
<evidence type="ECO:0000313" key="3">
    <source>
        <dbReference type="Proteomes" id="UP001305647"/>
    </source>
</evidence>
<dbReference type="AlphaFoldDB" id="A0AAN6T4S1"/>
<sequence length="590" mass="64814">MSRRERPIVASVEDADESGNPIEESARYASSVAPSSPAKEQPNTGRARNRARKGSSSPITTSVLTDSDTTVHPRRDSLKKPSKDRDRSASSKKALMPASRPPVKHAKTTSSIPHTRRDMEATYYGVDPTITPAASRPPHQQRPSSYYGGAPLRPPPANTRFYNNQPPGPPLPSSFAPPPPHWMGPPGPRPGPGGIQAPFGPPSAAPVVMHHPPPPPPSEYQYTRPLESRFGSGRPQSAMGFRQPRAIEYDEYEEPVERSLARRPSTTSRKVSKNDEDRKAMPPPRRPATARPTALAFRPPPSTPARRKPDLDEYDPDPDDHLFEVSPFAPASYEHNSPFRPRGPSFGPENGYDHDYHTEVAAGKNLRRNSYYGGNSGSSGSAYEDKMRQATRYQDDLGGPQMPLTAETLRKAGRSASSRSTRSSGSHDESEYRQSATTRTTRSTAPNDEDVTIRVKGASVFKIGNAEMKCQDGAEINIISRNGNAEMRTAASDRSSYIDPADDRRTRVDIPHSRARAVSRAKSRPRSYSARNFSKYEVAPPYDPALDYDAYTSYGAPPLPPAYPEFPSSLSSRHGDGFWLSDLADHAPQR</sequence>
<accession>A0AAN6T4S1</accession>
<reference evidence="2" key="2">
    <citation type="submission" date="2023-05" db="EMBL/GenBank/DDBJ databases">
        <authorList>
            <consortium name="Lawrence Berkeley National Laboratory"/>
            <person name="Steindorff A."/>
            <person name="Hensen N."/>
            <person name="Bonometti L."/>
            <person name="Westerberg I."/>
            <person name="Brannstrom I.O."/>
            <person name="Guillou S."/>
            <person name="Cros-Aarteil S."/>
            <person name="Calhoun S."/>
            <person name="Haridas S."/>
            <person name="Kuo A."/>
            <person name="Mondo S."/>
            <person name="Pangilinan J."/>
            <person name="Riley R."/>
            <person name="Labutti K."/>
            <person name="Andreopoulos B."/>
            <person name="Lipzen A."/>
            <person name="Chen C."/>
            <person name="Yanf M."/>
            <person name="Daum C."/>
            <person name="Ng V."/>
            <person name="Clum A."/>
            <person name="Ohm R."/>
            <person name="Martin F."/>
            <person name="Silar P."/>
            <person name="Natvig D."/>
            <person name="Lalanne C."/>
            <person name="Gautier V."/>
            <person name="Ament-Velasquez S.L."/>
            <person name="Kruys A."/>
            <person name="Hutchinson M.I."/>
            <person name="Powell A.J."/>
            <person name="Barry K."/>
            <person name="Miller A.N."/>
            <person name="Grigoriev I.V."/>
            <person name="Debuchy R."/>
            <person name="Gladieux P."/>
            <person name="Thoren M.H."/>
            <person name="Johannesson H."/>
        </authorList>
    </citation>
    <scope>NUCLEOTIDE SEQUENCE</scope>
    <source>
        <strain evidence="2">CBS 757.83</strain>
    </source>
</reference>
<feature type="compositionally biased region" description="Low complexity" evidence="1">
    <location>
        <begin position="414"/>
        <end position="424"/>
    </location>
</feature>
<comment type="caution">
    <text evidence="2">The sequence shown here is derived from an EMBL/GenBank/DDBJ whole genome shotgun (WGS) entry which is preliminary data.</text>
</comment>
<name>A0AAN6T4S1_9PEZI</name>
<proteinExistence type="predicted"/>
<reference evidence="2" key="1">
    <citation type="journal article" date="2023" name="Mol. Phylogenet. Evol.">
        <title>Genome-scale phylogeny and comparative genomics of the fungal order Sordariales.</title>
        <authorList>
            <person name="Hensen N."/>
            <person name="Bonometti L."/>
            <person name="Westerberg I."/>
            <person name="Brannstrom I.O."/>
            <person name="Guillou S."/>
            <person name="Cros-Aarteil S."/>
            <person name="Calhoun S."/>
            <person name="Haridas S."/>
            <person name="Kuo A."/>
            <person name="Mondo S."/>
            <person name="Pangilinan J."/>
            <person name="Riley R."/>
            <person name="LaButti K."/>
            <person name="Andreopoulos B."/>
            <person name="Lipzen A."/>
            <person name="Chen C."/>
            <person name="Yan M."/>
            <person name="Daum C."/>
            <person name="Ng V."/>
            <person name="Clum A."/>
            <person name="Steindorff A."/>
            <person name="Ohm R.A."/>
            <person name="Martin F."/>
            <person name="Silar P."/>
            <person name="Natvig D.O."/>
            <person name="Lalanne C."/>
            <person name="Gautier V."/>
            <person name="Ament-Velasquez S.L."/>
            <person name="Kruys A."/>
            <person name="Hutchinson M.I."/>
            <person name="Powell A.J."/>
            <person name="Barry K."/>
            <person name="Miller A.N."/>
            <person name="Grigoriev I.V."/>
            <person name="Debuchy R."/>
            <person name="Gladieux P."/>
            <person name="Hiltunen Thoren M."/>
            <person name="Johannesson H."/>
        </authorList>
    </citation>
    <scope>NUCLEOTIDE SEQUENCE</scope>
    <source>
        <strain evidence="2">CBS 757.83</strain>
    </source>
</reference>
<evidence type="ECO:0000313" key="2">
    <source>
        <dbReference type="EMBL" id="KAK4104773.1"/>
    </source>
</evidence>
<feature type="compositionally biased region" description="Basic and acidic residues" evidence="1">
    <location>
        <begin position="69"/>
        <end position="89"/>
    </location>
</feature>
<feature type="compositionally biased region" description="Low complexity" evidence="1">
    <location>
        <begin position="435"/>
        <end position="445"/>
    </location>
</feature>
<feature type="compositionally biased region" description="Low complexity" evidence="1">
    <location>
        <begin position="287"/>
        <end position="297"/>
    </location>
</feature>